<accession>A0A4C1TNC5</accession>
<name>A0A4C1TNC5_EUMVA</name>
<proteinExistence type="predicted"/>
<sequence>MHTNSEVENKFTQTNVSPLSKRAYSNKIAQRTRKMAKRIGNAYRKFKESNCTNPAMSIANSDLKQFEQMVIMKKYPYLDPKDFESKYGPGSAGERGKVNVKLAALGADPSICEAPDDGPNVEIMNRGLSGFAIPPPEINALKQKAEIPKEDRRCDVMRTALSDPKGDMRTHEGDEDYRT</sequence>
<reference evidence="2 3" key="1">
    <citation type="journal article" date="2019" name="Commun. Biol.">
        <title>The bagworm genome reveals a unique fibroin gene that provides high tensile strength.</title>
        <authorList>
            <person name="Kono N."/>
            <person name="Nakamura H."/>
            <person name="Ohtoshi R."/>
            <person name="Tomita M."/>
            <person name="Numata K."/>
            <person name="Arakawa K."/>
        </authorList>
    </citation>
    <scope>NUCLEOTIDE SEQUENCE [LARGE SCALE GENOMIC DNA]</scope>
</reference>
<keyword evidence="3" id="KW-1185">Reference proteome</keyword>
<dbReference type="AlphaFoldDB" id="A0A4C1TNC5"/>
<comment type="caution">
    <text evidence="2">The sequence shown here is derived from an EMBL/GenBank/DDBJ whole genome shotgun (WGS) entry which is preliminary data.</text>
</comment>
<dbReference type="Proteomes" id="UP000299102">
    <property type="component" value="Unassembled WGS sequence"/>
</dbReference>
<protein>
    <submittedName>
        <fullName evidence="2">Uncharacterized protein</fullName>
    </submittedName>
</protein>
<organism evidence="2 3">
    <name type="scientific">Eumeta variegata</name>
    <name type="common">Bagworm moth</name>
    <name type="synonym">Eumeta japonica</name>
    <dbReference type="NCBI Taxonomy" id="151549"/>
    <lineage>
        <taxon>Eukaryota</taxon>
        <taxon>Metazoa</taxon>
        <taxon>Ecdysozoa</taxon>
        <taxon>Arthropoda</taxon>
        <taxon>Hexapoda</taxon>
        <taxon>Insecta</taxon>
        <taxon>Pterygota</taxon>
        <taxon>Neoptera</taxon>
        <taxon>Endopterygota</taxon>
        <taxon>Lepidoptera</taxon>
        <taxon>Glossata</taxon>
        <taxon>Ditrysia</taxon>
        <taxon>Tineoidea</taxon>
        <taxon>Psychidae</taxon>
        <taxon>Oiketicinae</taxon>
        <taxon>Eumeta</taxon>
    </lineage>
</organism>
<dbReference type="EMBL" id="BGZK01000068">
    <property type="protein sequence ID" value="GBP15021.1"/>
    <property type="molecule type" value="Genomic_DNA"/>
</dbReference>
<evidence type="ECO:0000313" key="3">
    <source>
        <dbReference type="Proteomes" id="UP000299102"/>
    </source>
</evidence>
<feature type="compositionally biased region" description="Basic and acidic residues" evidence="1">
    <location>
        <begin position="164"/>
        <end position="179"/>
    </location>
</feature>
<dbReference type="OrthoDB" id="7469563at2759"/>
<evidence type="ECO:0000256" key="1">
    <source>
        <dbReference type="SAM" id="MobiDB-lite"/>
    </source>
</evidence>
<feature type="region of interest" description="Disordered" evidence="1">
    <location>
        <begin position="158"/>
        <end position="179"/>
    </location>
</feature>
<gene>
    <name evidence="2" type="ORF">EVAR_6664_1</name>
</gene>
<evidence type="ECO:0000313" key="2">
    <source>
        <dbReference type="EMBL" id="GBP15021.1"/>
    </source>
</evidence>